<feature type="region of interest" description="Disordered" evidence="1">
    <location>
        <begin position="296"/>
        <end position="319"/>
    </location>
</feature>
<feature type="region of interest" description="Disordered" evidence="1">
    <location>
        <begin position="127"/>
        <end position="179"/>
    </location>
</feature>
<proteinExistence type="predicted"/>
<organism evidence="2 3">
    <name type="scientific">Cyclospora cayetanensis</name>
    <dbReference type="NCBI Taxonomy" id="88456"/>
    <lineage>
        <taxon>Eukaryota</taxon>
        <taxon>Sar</taxon>
        <taxon>Alveolata</taxon>
        <taxon>Apicomplexa</taxon>
        <taxon>Conoidasida</taxon>
        <taxon>Coccidia</taxon>
        <taxon>Eucoccidiorida</taxon>
        <taxon>Eimeriorina</taxon>
        <taxon>Eimeriidae</taxon>
        <taxon>Cyclospora</taxon>
    </lineage>
</organism>
<dbReference type="Proteomes" id="UP000095192">
    <property type="component" value="Unassembled WGS sequence"/>
</dbReference>
<dbReference type="InParanoid" id="A0A1D3DA81"/>
<comment type="caution">
    <text evidence="2">The sequence shown here is derived from an EMBL/GenBank/DDBJ whole genome shotgun (WGS) entry which is preliminary data.</text>
</comment>
<feature type="compositionally biased region" description="Basic and acidic residues" evidence="1">
    <location>
        <begin position="1"/>
        <end position="13"/>
    </location>
</feature>
<gene>
    <name evidence="2" type="ORF">cyc_07029</name>
</gene>
<evidence type="ECO:0000313" key="3">
    <source>
        <dbReference type="Proteomes" id="UP000095192"/>
    </source>
</evidence>
<dbReference type="EMBL" id="JROU02000103">
    <property type="protein sequence ID" value="OEH80354.1"/>
    <property type="molecule type" value="Genomic_DNA"/>
</dbReference>
<accession>A0A1D3DA81</accession>
<name>A0A1D3DA81_9EIME</name>
<dbReference type="VEuPathDB" id="ToxoDB:cyc_07029"/>
<evidence type="ECO:0000313" key="2">
    <source>
        <dbReference type="EMBL" id="OEH80354.1"/>
    </source>
</evidence>
<evidence type="ECO:0000256" key="1">
    <source>
        <dbReference type="SAM" id="MobiDB-lite"/>
    </source>
</evidence>
<protein>
    <submittedName>
        <fullName evidence="2">Uncharacterized protein</fullName>
    </submittedName>
</protein>
<reference evidence="2 3" key="1">
    <citation type="journal article" date="2016" name="BMC Genomics">
        <title>Comparative genomics reveals Cyclospora cayetanensis possesses coccidia-like metabolism and invasion components but unique surface antigens.</title>
        <authorList>
            <person name="Liu S."/>
            <person name="Wang L."/>
            <person name="Zheng H."/>
            <person name="Xu Z."/>
            <person name="Roellig D.M."/>
            <person name="Li N."/>
            <person name="Frace M.A."/>
            <person name="Tang K."/>
            <person name="Arrowood M.J."/>
            <person name="Moss D.M."/>
            <person name="Zhang L."/>
            <person name="Feng Y."/>
            <person name="Xiao L."/>
        </authorList>
    </citation>
    <scope>NUCLEOTIDE SEQUENCE [LARGE SCALE GENOMIC DNA]</scope>
    <source>
        <strain evidence="2 3">CHN_HEN01</strain>
    </source>
</reference>
<dbReference type="AlphaFoldDB" id="A0A1D3DA81"/>
<sequence>MPEHGKESVRETGRPYGNHFKIQRKQSLGKSRDSPRMDPLVSSTTACWAPCLLPDSARNRRMVMPENRSGSVPPSVGGPRVTSKVASLSSQRVSLPHDDDPLHHLDHCGEQFPTRVGKFLEPENPLSSSLSNFTDGATVHTPDTTEETARDSSRPPSSENCMRRRTARRHFSAPSEGTSLVAATAPTRACTPRIQQLTDWKASAAASQDTESTCVIIRDERYSWEHITGRRMHRPTEMSAHCSRRLYPIGRSPGEHRAGDTHGNPAVGIVHSVFSSFPASFRALFRRLYGGQQQSLVSPSRASQQQVSRQHHRSPHSLNSLSLIATGPNFLRGPANDFEHFVEEHEDSMMFRGYELDHPIFFILSEGDEAEEVMPLASRNPNERLLSLRQVAKRLEVSKGHYRELRQKMTAALESLLVSLKIKMLTGVAYV</sequence>
<feature type="compositionally biased region" description="Low complexity" evidence="1">
    <location>
        <begin position="297"/>
        <end position="308"/>
    </location>
</feature>
<dbReference type="VEuPathDB" id="ToxoDB:LOC34623070"/>
<feature type="region of interest" description="Disordered" evidence="1">
    <location>
        <begin position="1"/>
        <end position="40"/>
    </location>
</feature>
<keyword evidence="3" id="KW-1185">Reference proteome</keyword>